<protein>
    <submittedName>
        <fullName evidence="2">Uncharacterized protein</fullName>
    </submittedName>
</protein>
<organism evidence="2 3">
    <name type="scientific">Prorocentrum cordatum</name>
    <dbReference type="NCBI Taxonomy" id="2364126"/>
    <lineage>
        <taxon>Eukaryota</taxon>
        <taxon>Sar</taxon>
        <taxon>Alveolata</taxon>
        <taxon>Dinophyceae</taxon>
        <taxon>Prorocentrales</taxon>
        <taxon>Prorocentraceae</taxon>
        <taxon>Prorocentrum</taxon>
    </lineage>
</organism>
<proteinExistence type="predicted"/>
<comment type="caution">
    <text evidence="2">The sequence shown here is derived from an EMBL/GenBank/DDBJ whole genome shotgun (WGS) entry which is preliminary data.</text>
</comment>
<name>A0ABN9VF16_9DINO</name>
<feature type="region of interest" description="Disordered" evidence="1">
    <location>
        <begin position="57"/>
        <end position="145"/>
    </location>
</feature>
<sequence length="145" mass="15176">PFWPNSSSVSPQLFAAIAEHPEEAMGREESLAQAKEARKEVAEANFQKKEAIREKQWTAAEAANKGGGAKQAQSAEADAEKAARKEEARRLAAAEEAATGSGPTGDPYAHLNKGPSKKEAAAKAKAQAKMAALSALAKAPPAKKK</sequence>
<keyword evidence="3" id="KW-1185">Reference proteome</keyword>
<feature type="compositionally biased region" description="Basic and acidic residues" evidence="1">
    <location>
        <begin position="78"/>
        <end position="93"/>
    </location>
</feature>
<dbReference type="EMBL" id="CAUYUJ010016980">
    <property type="protein sequence ID" value="CAK0870620.1"/>
    <property type="molecule type" value="Genomic_DNA"/>
</dbReference>
<gene>
    <name evidence="2" type="ORF">PCOR1329_LOCUS56675</name>
</gene>
<evidence type="ECO:0000256" key="1">
    <source>
        <dbReference type="SAM" id="MobiDB-lite"/>
    </source>
</evidence>
<feature type="compositionally biased region" description="Low complexity" evidence="1">
    <location>
        <begin position="123"/>
        <end position="145"/>
    </location>
</feature>
<feature type="compositionally biased region" description="Low complexity" evidence="1">
    <location>
        <begin position="59"/>
        <end position="76"/>
    </location>
</feature>
<accession>A0ABN9VF16</accession>
<dbReference type="Proteomes" id="UP001189429">
    <property type="component" value="Unassembled WGS sequence"/>
</dbReference>
<evidence type="ECO:0000313" key="2">
    <source>
        <dbReference type="EMBL" id="CAK0870620.1"/>
    </source>
</evidence>
<feature type="non-terminal residue" evidence="2">
    <location>
        <position position="1"/>
    </location>
</feature>
<reference evidence="2" key="1">
    <citation type="submission" date="2023-10" db="EMBL/GenBank/DDBJ databases">
        <authorList>
            <person name="Chen Y."/>
            <person name="Shah S."/>
            <person name="Dougan E. K."/>
            <person name="Thang M."/>
            <person name="Chan C."/>
        </authorList>
    </citation>
    <scope>NUCLEOTIDE SEQUENCE [LARGE SCALE GENOMIC DNA]</scope>
</reference>
<evidence type="ECO:0000313" key="3">
    <source>
        <dbReference type="Proteomes" id="UP001189429"/>
    </source>
</evidence>